<organism evidence="2 3">
    <name type="scientific">Prolixibacter bellariivorans</name>
    <dbReference type="NCBI Taxonomy" id="314319"/>
    <lineage>
        <taxon>Bacteria</taxon>
        <taxon>Pseudomonadati</taxon>
        <taxon>Bacteroidota</taxon>
        <taxon>Bacteroidia</taxon>
        <taxon>Marinilabiliales</taxon>
        <taxon>Prolixibacteraceae</taxon>
        <taxon>Prolixibacter</taxon>
    </lineage>
</organism>
<keyword evidence="3" id="KW-1185">Reference proteome</keyword>
<dbReference type="EMBL" id="BLAX01000001">
    <property type="protein sequence ID" value="GET31668.1"/>
    <property type="molecule type" value="Genomic_DNA"/>
</dbReference>
<comment type="caution">
    <text evidence="2">The sequence shown here is derived from an EMBL/GenBank/DDBJ whole genome shotgun (WGS) entry which is preliminary data.</text>
</comment>
<dbReference type="RefSeq" id="WP_025863726.1">
    <property type="nucleotide sequence ID" value="NZ_BLAX01000001.1"/>
</dbReference>
<keyword evidence="1" id="KW-0812">Transmembrane</keyword>
<keyword evidence="1" id="KW-0472">Membrane</keyword>
<evidence type="ECO:0000313" key="2">
    <source>
        <dbReference type="EMBL" id="GET31668.1"/>
    </source>
</evidence>
<name>A0A5M4AVL9_9BACT</name>
<keyword evidence="1" id="KW-1133">Transmembrane helix</keyword>
<proteinExistence type="predicted"/>
<evidence type="ECO:0000313" key="3">
    <source>
        <dbReference type="Proteomes" id="UP000391834"/>
    </source>
</evidence>
<evidence type="ECO:0000256" key="1">
    <source>
        <dbReference type="SAM" id="Phobius"/>
    </source>
</evidence>
<accession>A0A5M4AVL9</accession>
<dbReference type="OrthoDB" id="1043027at2"/>
<dbReference type="Proteomes" id="UP000391834">
    <property type="component" value="Unassembled WGS sequence"/>
</dbReference>
<protein>
    <submittedName>
        <fullName evidence="2">Uncharacterized protein</fullName>
    </submittedName>
</protein>
<sequence length="79" mass="9436">MSDWIITRQRRRKELIFWGISFIIAFLMNVYSIARFNTSWSELYSQLHIVLLISFVLYALIGIIRLIIFGILKLIRKMA</sequence>
<gene>
    <name evidence="2" type="ORF">PbJCM13498_05310</name>
</gene>
<reference evidence="2 3" key="1">
    <citation type="submission" date="2019-10" db="EMBL/GenBank/DDBJ databases">
        <title>Prolixibacter strains distinguished by the presence of nitrate reductase genes were adept at nitrate-dependent anaerobic corrosion of metallic iron and carbon steel.</title>
        <authorList>
            <person name="Iino T."/>
            <person name="Shono N."/>
            <person name="Ito K."/>
            <person name="Nakamura R."/>
            <person name="Sueoka K."/>
            <person name="Harayama S."/>
            <person name="Ohkuma M."/>
        </authorList>
    </citation>
    <scope>NUCLEOTIDE SEQUENCE [LARGE SCALE GENOMIC DNA]</scope>
    <source>
        <strain evidence="2 3">JCM 13498</strain>
    </source>
</reference>
<dbReference type="AlphaFoldDB" id="A0A5M4AVL9"/>
<feature type="transmembrane region" description="Helical" evidence="1">
    <location>
        <begin position="15"/>
        <end position="34"/>
    </location>
</feature>
<feature type="transmembrane region" description="Helical" evidence="1">
    <location>
        <begin position="46"/>
        <end position="72"/>
    </location>
</feature>